<proteinExistence type="predicted"/>
<evidence type="ECO:0000256" key="1">
    <source>
        <dbReference type="SAM" id="MobiDB-lite"/>
    </source>
</evidence>
<feature type="region of interest" description="Disordered" evidence="1">
    <location>
        <begin position="36"/>
        <end position="75"/>
    </location>
</feature>
<evidence type="ECO:0000313" key="2">
    <source>
        <dbReference type="EMBL" id="GJT23191.1"/>
    </source>
</evidence>
<evidence type="ECO:0008006" key="4">
    <source>
        <dbReference type="Google" id="ProtNLM"/>
    </source>
</evidence>
<sequence length="148" mass="16502">MTITHSSMTPAAIKEIIAQRVTEALAAQEANRVAGLEAENQSQNRDEGNNNGNGNRGRNENNRNGNPSGGARRDAPVARVCTYKDFLNCQPHNFSGTERYTQRFQELTLLCPRMVPEEDDKIKRYIWGLPDNVQGNMTSSKPVRLQDG</sequence>
<comment type="caution">
    <text evidence="2">The sequence shown here is derived from an EMBL/GenBank/DDBJ whole genome shotgun (WGS) entry which is preliminary data.</text>
</comment>
<dbReference type="Proteomes" id="UP001151760">
    <property type="component" value="Unassembled WGS sequence"/>
</dbReference>
<dbReference type="EMBL" id="BQNB010014035">
    <property type="protein sequence ID" value="GJT23191.1"/>
    <property type="molecule type" value="Genomic_DNA"/>
</dbReference>
<reference evidence="2" key="2">
    <citation type="submission" date="2022-01" db="EMBL/GenBank/DDBJ databases">
        <authorList>
            <person name="Yamashiro T."/>
            <person name="Shiraishi A."/>
            <person name="Satake H."/>
            <person name="Nakayama K."/>
        </authorList>
    </citation>
    <scope>NUCLEOTIDE SEQUENCE</scope>
</reference>
<organism evidence="2 3">
    <name type="scientific">Tanacetum coccineum</name>
    <dbReference type="NCBI Taxonomy" id="301880"/>
    <lineage>
        <taxon>Eukaryota</taxon>
        <taxon>Viridiplantae</taxon>
        <taxon>Streptophyta</taxon>
        <taxon>Embryophyta</taxon>
        <taxon>Tracheophyta</taxon>
        <taxon>Spermatophyta</taxon>
        <taxon>Magnoliopsida</taxon>
        <taxon>eudicotyledons</taxon>
        <taxon>Gunneridae</taxon>
        <taxon>Pentapetalae</taxon>
        <taxon>asterids</taxon>
        <taxon>campanulids</taxon>
        <taxon>Asterales</taxon>
        <taxon>Asteraceae</taxon>
        <taxon>Asteroideae</taxon>
        <taxon>Anthemideae</taxon>
        <taxon>Anthemidinae</taxon>
        <taxon>Tanacetum</taxon>
    </lineage>
</organism>
<reference evidence="2" key="1">
    <citation type="journal article" date="2022" name="Int. J. Mol. Sci.">
        <title>Draft Genome of Tanacetum Coccineum: Genomic Comparison of Closely Related Tanacetum-Family Plants.</title>
        <authorList>
            <person name="Yamashiro T."/>
            <person name="Shiraishi A."/>
            <person name="Nakayama K."/>
            <person name="Satake H."/>
        </authorList>
    </citation>
    <scope>NUCLEOTIDE SEQUENCE</scope>
</reference>
<keyword evidence="3" id="KW-1185">Reference proteome</keyword>
<gene>
    <name evidence="2" type="ORF">Tco_0893128</name>
</gene>
<name>A0ABQ5CB53_9ASTR</name>
<protein>
    <recommendedName>
        <fullName evidence="4">Reverse transcriptase domain-containing protein</fullName>
    </recommendedName>
</protein>
<accession>A0ABQ5CB53</accession>
<evidence type="ECO:0000313" key="3">
    <source>
        <dbReference type="Proteomes" id="UP001151760"/>
    </source>
</evidence>